<organism evidence="1">
    <name type="scientific">Lentimicrobium saccharophilum</name>
    <dbReference type="NCBI Taxonomy" id="1678841"/>
    <lineage>
        <taxon>Bacteria</taxon>
        <taxon>Pseudomonadati</taxon>
        <taxon>Bacteroidota</taxon>
        <taxon>Bacteroidia</taxon>
        <taxon>Bacteroidales</taxon>
        <taxon>Lentimicrobiaceae</taxon>
        <taxon>Lentimicrobium</taxon>
    </lineage>
</organism>
<dbReference type="EMBL" id="DF968183">
    <property type="protein sequence ID" value="GAP44761.1"/>
    <property type="molecule type" value="Genomic_DNA"/>
</dbReference>
<proteinExistence type="predicted"/>
<dbReference type="PATRIC" id="fig|1678841.3.peg.3296"/>
<name>A0A0S7C6C9_9BACT</name>
<accession>A0A0S7C6C9</accession>
<gene>
    <name evidence="1" type="ORF">TBC1_12572</name>
</gene>
<reference evidence="1" key="1">
    <citation type="journal article" date="2015" name="Genome Announc.">
        <title>Draft Genome Sequence of Bacteroidales Strain TBC1, a Novel Isolate from a Methanogenic Wastewater Treatment System.</title>
        <authorList>
            <person name="Tourlousse D.M."/>
            <person name="Matsuura N."/>
            <person name="Sun L."/>
            <person name="Toyonaga M."/>
            <person name="Kuroda K."/>
            <person name="Ohashi A."/>
            <person name="Cruz R."/>
            <person name="Yamaguchi T."/>
            <person name="Sekiguchi Y."/>
        </authorList>
    </citation>
    <scope>NUCLEOTIDE SEQUENCE [LARGE SCALE GENOMIC DNA]</scope>
    <source>
        <strain evidence="1">TBC1</strain>
    </source>
</reference>
<sequence>MLTILSSIRMIITADKIIIAQTISSNSMFTIKQILKNMHLFKLNKRLSITMILVFSLMLAACSKESIKDGGDKNDNPVNPDYTVFLVIDEESIDNGNPPNNFSETDVNDHISDIGQRRQLQYFLNNTGKIIDLYTGEVGDEGWFAIRSIPASWKSTGPANNGLENFLHPGPGLGAGNPDDDREVLLDKIPDVTPLRASGLAMLKGQTISAVVYDSDISINYSPLEGNLMGENPGMVSFKVLDVVKRTDGSSSSLPKVTVKILNVDETKNLPIKLFMNAPAPFSSSGPFDISPPAVYSQITLSDAP</sequence>
<keyword evidence="2" id="KW-1185">Reference proteome</keyword>
<evidence type="ECO:0000313" key="1">
    <source>
        <dbReference type="EMBL" id="GAP44761.1"/>
    </source>
</evidence>
<evidence type="ECO:0000313" key="2">
    <source>
        <dbReference type="Proteomes" id="UP000053091"/>
    </source>
</evidence>
<dbReference type="Proteomes" id="UP000053091">
    <property type="component" value="Unassembled WGS sequence"/>
</dbReference>
<dbReference type="AlphaFoldDB" id="A0A0S7C6C9"/>
<protein>
    <submittedName>
        <fullName evidence="1">Uncharacterized protein</fullName>
    </submittedName>
</protein>